<keyword evidence="3 5" id="KW-0067">ATP-binding</keyword>
<evidence type="ECO:0000256" key="1">
    <source>
        <dbReference type="ARBA" id="ARBA00022448"/>
    </source>
</evidence>
<feature type="domain" description="ABC transporter" evidence="4">
    <location>
        <begin position="2"/>
        <end position="212"/>
    </location>
</feature>
<evidence type="ECO:0000313" key="6">
    <source>
        <dbReference type="Proteomes" id="UP000324575"/>
    </source>
</evidence>
<gene>
    <name evidence="5" type="ORF">EZS26_002422</name>
</gene>
<dbReference type="PROSITE" id="PS50893">
    <property type="entry name" value="ABC_TRANSPORTER_2"/>
    <property type="match status" value="1"/>
</dbReference>
<sequence length="212" mass="23548">MLEIKGIHKSFGDLQVLSGINLRLEKGLVYTLKGGNGSGKTTLINIISGFLAPTQGIVEFKGKKIIRFAPYRVNRLGIGRTFQDLRLATQMTVYENILLALEKKPFANPTPAQKKRVDEILEKVSLTEKKNELAGEISYGQQKLLTIGCCIANDADLLLIDEPVAGIDKDNLVKIITLVNQLKKEGKTILQIEHNNDYIQATSDRIIQMSEL</sequence>
<dbReference type="SUPFAM" id="SSF52540">
    <property type="entry name" value="P-loop containing nucleoside triphosphate hydrolases"/>
    <property type="match status" value="1"/>
</dbReference>
<comment type="caution">
    <text evidence="5">The sequence shown here is derived from an EMBL/GenBank/DDBJ whole genome shotgun (WGS) entry which is preliminary data.</text>
</comment>
<evidence type="ECO:0000256" key="2">
    <source>
        <dbReference type="ARBA" id="ARBA00022741"/>
    </source>
</evidence>
<evidence type="ECO:0000256" key="3">
    <source>
        <dbReference type="ARBA" id="ARBA00022840"/>
    </source>
</evidence>
<keyword evidence="2" id="KW-0547">Nucleotide-binding</keyword>
<dbReference type="PROSITE" id="PS00211">
    <property type="entry name" value="ABC_TRANSPORTER_1"/>
    <property type="match status" value="1"/>
</dbReference>
<proteinExistence type="predicted"/>
<reference evidence="5 6" key="1">
    <citation type="submission" date="2019-03" db="EMBL/GenBank/DDBJ databases">
        <title>Single cell metagenomics reveals metabolic interactions within the superorganism composed of flagellate Streblomastix strix and complex community of Bacteroidetes bacteria on its surface.</title>
        <authorList>
            <person name="Treitli S.C."/>
            <person name="Kolisko M."/>
            <person name="Husnik F."/>
            <person name="Keeling P."/>
            <person name="Hampl V."/>
        </authorList>
    </citation>
    <scope>NUCLEOTIDE SEQUENCE [LARGE SCALE GENOMIC DNA]</scope>
    <source>
        <strain evidence="5">St1</strain>
    </source>
</reference>
<protein>
    <submittedName>
        <fullName evidence="5">Branched-chain amino acid transport system ATP-binding protein</fullName>
    </submittedName>
</protein>
<accession>A0A5M8NZ60</accession>
<dbReference type="AlphaFoldDB" id="A0A5M8NZ60"/>
<dbReference type="PANTHER" id="PTHR45772">
    <property type="entry name" value="CONSERVED COMPONENT OF ABC TRANSPORTER FOR NATURAL AMINO ACIDS-RELATED"/>
    <property type="match status" value="1"/>
</dbReference>
<dbReference type="EMBL" id="SNRX01000019">
    <property type="protein sequence ID" value="KAA6301435.1"/>
    <property type="molecule type" value="Genomic_DNA"/>
</dbReference>
<dbReference type="InterPro" id="IPR017871">
    <property type="entry name" value="ABC_transporter-like_CS"/>
</dbReference>
<dbReference type="InterPro" id="IPR051120">
    <property type="entry name" value="ABC_AA/LPS_Transport"/>
</dbReference>
<dbReference type="GO" id="GO:0016887">
    <property type="term" value="F:ATP hydrolysis activity"/>
    <property type="evidence" value="ECO:0007669"/>
    <property type="project" value="InterPro"/>
</dbReference>
<dbReference type="GO" id="GO:0005524">
    <property type="term" value="F:ATP binding"/>
    <property type="evidence" value="ECO:0007669"/>
    <property type="project" value="UniProtKB-KW"/>
</dbReference>
<dbReference type="Proteomes" id="UP000324575">
    <property type="component" value="Unassembled WGS sequence"/>
</dbReference>
<dbReference type="InterPro" id="IPR027417">
    <property type="entry name" value="P-loop_NTPase"/>
</dbReference>
<dbReference type="InterPro" id="IPR003439">
    <property type="entry name" value="ABC_transporter-like_ATP-bd"/>
</dbReference>
<keyword evidence="1" id="KW-0813">Transport</keyword>
<name>A0A5M8NZ60_9BACT</name>
<evidence type="ECO:0000313" key="5">
    <source>
        <dbReference type="EMBL" id="KAA6301435.1"/>
    </source>
</evidence>
<dbReference type="SMART" id="SM00382">
    <property type="entry name" value="AAA"/>
    <property type="match status" value="1"/>
</dbReference>
<dbReference type="Pfam" id="PF00005">
    <property type="entry name" value="ABC_tran"/>
    <property type="match status" value="1"/>
</dbReference>
<organism evidence="5 6">
    <name type="scientific">Candidatus Ordinivivax streblomastigis</name>
    <dbReference type="NCBI Taxonomy" id="2540710"/>
    <lineage>
        <taxon>Bacteria</taxon>
        <taxon>Pseudomonadati</taxon>
        <taxon>Bacteroidota</taxon>
        <taxon>Bacteroidia</taxon>
        <taxon>Bacteroidales</taxon>
        <taxon>Candidatus Ordinivivax</taxon>
    </lineage>
</organism>
<dbReference type="GO" id="GO:0005886">
    <property type="term" value="C:plasma membrane"/>
    <property type="evidence" value="ECO:0007669"/>
    <property type="project" value="TreeGrafter"/>
</dbReference>
<dbReference type="InterPro" id="IPR003593">
    <property type="entry name" value="AAA+_ATPase"/>
</dbReference>
<evidence type="ECO:0000259" key="4">
    <source>
        <dbReference type="PROSITE" id="PS50893"/>
    </source>
</evidence>
<dbReference type="Gene3D" id="3.40.50.300">
    <property type="entry name" value="P-loop containing nucleotide triphosphate hydrolases"/>
    <property type="match status" value="1"/>
</dbReference>
<dbReference type="PANTHER" id="PTHR45772:SF8">
    <property type="entry name" value="HIGH-AFFINITY BRANCHED-CHAIN AMINO ACID TRANSPORT ATP-BINDING PROTEIN"/>
    <property type="match status" value="1"/>
</dbReference>